<dbReference type="RefSeq" id="WP_048892904.1">
    <property type="nucleotide sequence ID" value="NZ_AP024237.1"/>
</dbReference>
<feature type="compositionally biased region" description="Polar residues" evidence="2">
    <location>
        <begin position="410"/>
        <end position="419"/>
    </location>
</feature>
<dbReference type="STRING" id="110505.ACT16_18380"/>
<feature type="region of interest" description="Disordered" evidence="2">
    <location>
        <begin position="495"/>
        <end position="527"/>
    </location>
</feature>
<dbReference type="FunFam" id="1.20.1260.20:FF:000001">
    <property type="entry name" value="PPE family protein PPE41"/>
    <property type="match status" value="1"/>
</dbReference>
<evidence type="ECO:0000256" key="2">
    <source>
        <dbReference type="SAM" id="MobiDB-lite"/>
    </source>
</evidence>
<feature type="region of interest" description="Disordered" evidence="2">
    <location>
        <begin position="333"/>
        <end position="396"/>
    </location>
</feature>
<evidence type="ECO:0000259" key="3">
    <source>
        <dbReference type="Pfam" id="PF00823"/>
    </source>
</evidence>
<evidence type="ECO:0000256" key="1">
    <source>
        <dbReference type="ARBA" id="ARBA00010652"/>
    </source>
</evidence>
<feature type="domain" description="PPE-PPW subfamily C-terminal" evidence="4">
    <location>
        <begin position="474"/>
        <end position="520"/>
    </location>
</feature>
<comment type="similarity">
    <text evidence="1">Belongs to the mycobacterial PPE family.</text>
</comment>
<dbReference type="PANTHER" id="PTHR46766:SF1">
    <property type="entry name" value="GLUTAMINE-RICH PROTEIN 2"/>
    <property type="match status" value="1"/>
</dbReference>
<organism evidence="5 6">
    <name type="scientific">Mycobacterium heckeshornense</name>
    <dbReference type="NCBI Taxonomy" id="110505"/>
    <lineage>
        <taxon>Bacteria</taxon>
        <taxon>Bacillati</taxon>
        <taxon>Actinomycetota</taxon>
        <taxon>Actinomycetes</taxon>
        <taxon>Mycobacteriales</taxon>
        <taxon>Mycobacteriaceae</taxon>
        <taxon>Mycobacterium</taxon>
    </lineage>
</organism>
<sequence>MTAPVWMALPPEVHSALLSSGPGPEALLAASGAWSSLSAEYASAAEELGALLGAVQTGAWQGPSAERYVAAHGPYLAWLVDSAAKSTVAATMHQTAAAAYTSALAVMPTLAELAANHAMHAVLVATNFFGINTIPIALNEADYARMWVQAAETMSTYHVVAGAALASVPVTAPAPHIVVPGGETTAGTAQATAVAPAAQSGAHLDNADASATAQQASEASSWQDQLAAWLSDYTQNFAWPLGKLIYPNGWPIPAVPFANAVSSLLMQIPGMSPTLATALAWAIFHTLMLVWPAVQVAPLAVPAMLAAVVSAGVAGTAGLAGLAGLSVAPCADTSAPAVSPAPTPTSTSPTAAQAGAVPAGTTGASTVPSPAAPGPVMPADAGAAGGGPDAGAGPSTSATAAGLYAVGTTNASVQSSTTSRRARSKDQQSALDSEAAAEPAPSAREQARARRRRAREKDRGHRYEYMDPLPSTMVSDQGAGPLGFAGTMPRGATPTAAGLVTLPGERFGDAPRFPMVPGSWDAGPESS</sequence>
<evidence type="ECO:0000313" key="5">
    <source>
        <dbReference type="EMBL" id="BCO37302.1"/>
    </source>
</evidence>
<keyword evidence="6" id="KW-1185">Reference proteome</keyword>
<dbReference type="Proteomes" id="UP000595446">
    <property type="component" value="Chromosome"/>
</dbReference>
<dbReference type="InterPro" id="IPR038332">
    <property type="entry name" value="PPE_sf"/>
</dbReference>
<accession>A0A2G8B885</accession>
<dbReference type="InterPro" id="IPR000030">
    <property type="entry name" value="PPE_dom"/>
</dbReference>
<feature type="compositionally biased region" description="Low complexity" evidence="2">
    <location>
        <begin position="433"/>
        <end position="444"/>
    </location>
</feature>
<reference evidence="5 6" key="1">
    <citation type="submission" date="2020-12" db="EMBL/GenBank/DDBJ databases">
        <title>Complete genome sequence of Mycobacterium heckeshornense JCM 15655T, closely related to a pathogenic non-tuberculous mycobacterial species Mycobacterium xenopi.</title>
        <authorList>
            <person name="Yoshida M."/>
            <person name="Fukano H."/>
            <person name="Asakura T."/>
            <person name="Suzuki M."/>
            <person name="Hoshino Y."/>
        </authorList>
    </citation>
    <scope>NUCLEOTIDE SEQUENCE [LARGE SCALE GENOMIC DNA]</scope>
    <source>
        <strain evidence="5 6">JCM 15655</strain>
    </source>
</reference>
<evidence type="ECO:0000259" key="4">
    <source>
        <dbReference type="Pfam" id="PF18878"/>
    </source>
</evidence>
<dbReference type="Gene3D" id="1.20.1260.20">
    <property type="entry name" value="PPE superfamily"/>
    <property type="match status" value="1"/>
</dbReference>
<gene>
    <name evidence="5" type="ORF">MHEC_37350</name>
</gene>
<proteinExistence type="inferred from homology"/>
<feature type="compositionally biased region" description="Low complexity" evidence="2">
    <location>
        <begin position="333"/>
        <end position="352"/>
    </location>
</feature>
<name>A0A2G8B885_9MYCO</name>
<evidence type="ECO:0000313" key="6">
    <source>
        <dbReference type="Proteomes" id="UP000595446"/>
    </source>
</evidence>
<feature type="region of interest" description="Disordered" evidence="2">
    <location>
        <begin position="410"/>
        <end position="474"/>
    </location>
</feature>
<feature type="domain" description="PPE" evidence="3">
    <location>
        <begin position="6"/>
        <end position="169"/>
    </location>
</feature>
<dbReference type="Pfam" id="PF18878">
    <property type="entry name" value="PPE-PPW"/>
    <property type="match status" value="1"/>
</dbReference>
<dbReference type="EMBL" id="AP024237">
    <property type="protein sequence ID" value="BCO37302.1"/>
    <property type="molecule type" value="Genomic_DNA"/>
</dbReference>
<dbReference type="Pfam" id="PF00823">
    <property type="entry name" value="PPE"/>
    <property type="match status" value="1"/>
</dbReference>
<dbReference type="AlphaFoldDB" id="A0A2G8B885"/>
<dbReference type="PANTHER" id="PTHR46766">
    <property type="entry name" value="GLUTAMINE-RICH PROTEIN 2"/>
    <property type="match status" value="1"/>
</dbReference>
<dbReference type="SUPFAM" id="SSF140459">
    <property type="entry name" value="PE/PPE dimer-like"/>
    <property type="match status" value="1"/>
</dbReference>
<dbReference type="InterPro" id="IPR043641">
    <property type="entry name" value="PPE-PPW_C"/>
</dbReference>
<protein>
    <submittedName>
        <fullName evidence="5">PPE family protein</fullName>
    </submittedName>
</protein>
<dbReference type="OrthoDB" id="4753487at2"/>
<dbReference type="GO" id="GO:0052572">
    <property type="term" value="P:response to host immune response"/>
    <property type="evidence" value="ECO:0007669"/>
    <property type="project" value="TreeGrafter"/>
</dbReference>
<feature type="compositionally biased region" description="Basic and acidic residues" evidence="2">
    <location>
        <begin position="455"/>
        <end position="465"/>
    </location>
</feature>